<feature type="transmembrane region" description="Helical" evidence="7">
    <location>
        <begin position="74"/>
        <end position="93"/>
    </location>
</feature>
<keyword evidence="4 7" id="KW-0812">Transmembrane</keyword>
<evidence type="ECO:0000256" key="7">
    <source>
        <dbReference type="RuleBase" id="RU363032"/>
    </source>
</evidence>
<reference evidence="9 10" key="1">
    <citation type="submission" date="2019-02" db="EMBL/GenBank/DDBJ databases">
        <title>Genomic Encyclopedia of Type Strains, Phase IV (KMG-IV): sequencing the most valuable type-strain genomes for metagenomic binning, comparative biology and taxonomic classification.</title>
        <authorList>
            <person name="Goeker M."/>
        </authorList>
    </citation>
    <scope>NUCLEOTIDE SEQUENCE [LARGE SCALE GENOMIC DNA]</scope>
    <source>
        <strain evidence="9 10">DSM 101727</strain>
    </source>
</reference>
<dbReference type="CDD" id="cd06261">
    <property type="entry name" value="TM_PBP2"/>
    <property type="match status" value="1"/>
</dbReference>
<dbReference type="Gene3D" id="1.10.3720.10">
    <property type="entry name" value="MetI-like"/>
    <property type="match status" value="1"/>
</dbReference>
<dbReference type="PANTHER" id="PTHR30614:SF21">
    <property type="entry name" value="AMINO ACID ABC TRANSPORTER PERMEASE"/>
    <property type="match status" value="1"/>
</dbReference>
<evidence type="ECO:0000256" key="3">
    <source>
        <dbReference type="ARBA" id="ARBA00022475"/>
    </source>
</evidence>
<evidence type="ECO:0000313" key="9">
    <source>
        <dbReference type="EMBL" id="RZS30556.1"/>
    </source>
</evidence>
<organism evidence="9 10">
    <name type="scientific">Herbihabitans rhizosphaerae</name>
    <dbReference type="NCBI Taxonomy" id="1872711"/>
    <lineage>
        <taxon>Bacteria</taxon>
        <taxon>Bacillati</taxon>
        <taxon>Actinomycetota</taxon>
        <taxon>Actinomycetes</taxon>
        <taxon>Pseudonocardiales</taxon>
        <taxon>Pseudonocardiaceae</taxon>
        <taxon>Herbihabitans</taxon>
    </lineage>
</organism>
<evidence type="ECO:0000256" key="4">
    <source>
        <dbReference type="ARBA" id="ARBA00022692"/>
    </source>
</evidence>
<evidence type="ECO:0000256" key="6">
    <source>
        <dbReference type="ARBA" id="ARBA00023136"/>
    </source>
</evidence>
<evidence type="ECO:0000256" key="5">
    <source>
        <dbReference type="ARBA" id="ARBA00022989"/>
    </source>
</evidence>
<feature type="transmembrane region" description="Helical" evidence="7">
    <location>
        <begin position="186"/>
        <end position="209"/>
    </location>
</feature>
<dbReference type="PANTHER" id="PTHR30614">
    <property type="entry name" value="MEMBRANE COMPONENT OF AMINO ACID ABC TRANSPORTER"/>
    <property type="match status" value="1"/>
</dbReference>
<keyword evidence="6 7" id="KW-0472">Membrane</keyword>
<dbReference type="InterPro" id="IPR035906">
    <property type="entry name" value="MetI-like_sf"/>
</dbReference>
<dbReference type="EMBL" id="SGWQ01000016">
    <property type="protein sequence ID" value="RZS30556.1"/>
    <property type="molecule type" value="Genomic_DNA"/>
</dbReference>
<keyword evidence="5 7" id="KW-1133">Transmembrane helix</keyword>
<proteinExistence type="inferred from homology"/>
<dbReference type="NCBIfam" id="TIGR01726">
    <property type="entry name" value="HEQRo_perm_3TM"/>
    <property type="match status" value="1"/>
</dbReference>
<dbReference type="InterPro" id="IPR043429">
    <property type="entry name" value="ArtM/GltK/GlnP/TcyL/YhdX-like"/>
</dbReference>
<feature type="transmembrane region" description="Helical" evidence="7">
    <location>
        <begin position="21"/>
        <end position="38"/>
    </location>
</feature>
<feature type="transmembrane region" description="Helical" evidence="7">
    <location>
        <begin position="105"/>
        <end position="129"/>
    </location>
</feature>
<dbReference type="InterPro" id="IPR000515">
    <property type="entry name" value="MetI-like"/>
</dbReference>
<comment type="similarity">
    <text evidence="7">Belongs to the binding-protein-dependent transport system permease family.</text>
</comment>
<evidence type="ECO:0000259" key="8">
    <source>
        <dbReference type="PROSITE" id="PS50928"/>
    </source>
</evidence>
<dbReference type="GO" id="GO:0006865">
    <property type="term" value="P:amino acid transport"/>
    <property type="evidence" value="ECO:0007669"/>
    <property type="project" value="TreeGrafter"/>
</dbReference>
<name>A0A4Q7KCY5_9PSEU</name>
<evidence type="ECO:0000313" key="10">
    <source>
        <dbReference type="Proteomes" id="UP000294257"/>
    </source>
</evidence>
<comment type="subcellular location">
    <subcellularLocation>
        <location evidence="1 7">Cell membrane</location>
        <topology evidence="1 7">Multi-pass membrane protein</topology>
    </subcellularLocation>
</comment>
<dbReference type="OrthoDB" id="4543034at2"/>
<dbReference type="RefSeq" id="WP_130348484.1">
    <property type="nucleotide sequence ID" value="NZ_SGWQ01000016.1"/>
</dbReference>
<keyword evidence="2 7" id="KW-0813">Transport</keyword>
<feature type="transmembrane region" description="Helical" evidence="7">
    <location>
        <begin position="241"/>
        <end position="266"/>
    </location>
</feature>
<sequence length="305" mass="32429">MSAPSVLYDAPGPKAKARNHGYTAAFIVVIGAIAWYVISELLDSGQLDWPRWEPFVNGSGVWTAYILPGLQNTLIAAALAIVIALPLGAILGIARLSQHLWIRAIAGTIVEFFRAVPVLILMVFARVIYFEFTTLPEENLALFSVVTGLVLYNASVLAEVFRAGILSLPKGQTEAASALGLRKTQLMTLILLPQAITVMLPAIVSQLVVTLKDTALGGAILSFPDLLDSVGKITANFGSNVIASFVIIAAIYIMINSLLTWFAGWLERKLAKRKKAPKAKPIHIATETGAGASMDMGGGGDSGSD</sequence>
<dbReference type="GO" id="GO:0022857">
    <property type="term" value="F:transmembrane transporter activity"/>
    <property type="evidence" value="ECO:0007669"/>
    <property type="project" value="InterPro"/>
</dbReference>
<dbReference type="InterPro" id="IPR010065">
    <property type="entry name" value="AA_ABC_transptr_permease_3TM"/>
</dbReference>
<dbReference type="AlphaFoldDB" id="A0A4Q7KCY5"/>
<dbReference type="SUPFAM" id="SSF161098">
    <property type="entry name" value="MetI-like"/>
    <property type="match status" value="1"/>
</dbReference>
<dbReference type="GO" id="GO:0043190">
    <property type="term" value="C:ATP-binding cassette (ABC) transporter complex"/>
    <property type="evidence" value="ECO:0007669"/>
    <property type="project" value="InterPro"/>
</dbReference>
<evidence type="ECO:0000256" key="1">
    <source>
        <dbReference type="ARBA" id="ARBA00004651"/>
    </source>
</evidence>
<protein>
    <submittedName>
        <fullName evidence="9">Amino acid ABC transporter membrane protein 2 (PAAT family)</fullName>
    </submittedName>
</protein>
<evidence type="ECO:0000256" key="2">
    <source>
        <dbReference type="ARBA" id="ARBA00022448"/>
    </source>
</evidence>
<keyword evidence="10" id="KW-1185">Reference proteome</keyword>
<dbReference type="PROSITE" id="PS50928">
    <property type="entry name" value="ABC_TM1"/>
    <property type="match status" value="1"/>
</dbReference>
<dbReference type="Pfam" id="PF00528">
    <property type="entry name" value="BPD_transp_1"/>
    <property type="match status" value="1"/>
</dbReference>
<feature type="domain" description="ABC transmembrane type-1" evidence="8">
    <location>
        <begin position="70"/>
        <end position="263"/>
    </location>
</feature>
<keyword evidence="3" id="KW-1003">Cell membrane</keyword>
<gene>
    <name evidence="9" type="ORF">EV193_11677</name>
</gene>
<feature type="transmembrane region" description="Helical" evidence="7">
    <location>
        <begin position="141"/>
        <end position="165"/>
    </location>
</feature>
<accession>A0A4Q7KCY5</accession>
<dbReference type="Proteomes" id="UP000294257">
    <property type="component" value="Unassembled WGS sequence"/>
</dbReference>
<comment type="caution">
    <text evidence="9">The sequence shown here is derived from an EMBL/GenBank/DDBJ whole genome shotgun (WGS) entry which is preliminary data.</text>
</comment>